<proteinExistence type="inferred from homology"/>
<evidence type="ECO:0000256" key="1">
    <source>
        <dbReference type="ARBA" id="ARBA00004413"/>
    </source>
</evidence>
<dbReference type="PROSITE" id="PS00211">
    <property type="entry name" value="ABC_TRANSPORTER_1"/>
    <property type="match status" value="1"/>
</dbReference>
<dbReference type="PROSITE" id="PS50893">
    <property type="entry name" value="ABC_TRANSPORTER_2"/>
    <property type="match status" value="1"/>
</dbReference>
<keyword evidence="6" id="KW-1278">Translocase</keyword>
<dbReference type="InterPro" id="IPR003593">
    <property type="entry name" value="AAA+_ATPase"/>
</dbReference>
<dbReference type="GO" id="GO:0016887">
    <property type="term" value="F:ATP hydrolysis activity"/>
    <property type="evidence" value="ECO:0007669"/>
    <property type="project" value="InterPro"/>
</dbReference>
<dbReference type="AlphaFoldDB" id="A0A2T0GWE0"/>
<dbReference type="SMART" id="SM00382">
    <property type="entry name" value="AAA"/>
    <property type="match status" value="1"/>
</dbReference>
<evidence type="ECO:0000256" key="7">
    <source>
        <dbReference type="ARBA" id="ARBA00023136"/>
    </source>
</evidence>
<dbReference type="PANTHER" id="PTHR42711">
    <property type="entry name" value="ABC TRANSPORTER ATP-BINDING PROTEIN"/>
    <property type="match status" value="1"/>
</dbReference>
<dbReference type="Proteomes" id="UP000239352">
    <property type="component" value="Unassembled WGS sequence"/>
</dbReference>
<protein>
    <submittedName>
        <fullName evidence="12">Daunorubicin/doxorubicin resistance ABC transporter ATP-binding protein DrrA</fullName>
    </submittedName>
</protein>
<dbReference type="NCBIfam" id="TIGR01188">
    <property type="entry name" value="drrA"/>
    <property type="match status" value="1"/>
</dbReference>
<organism evidence="12 13">
    <name type="scientific">Actinopolyspora mortivallis</name>
    <dbReference type="NCBI Taxonomy" id="33906"/>
    <lineage>
        <taxon>Bacteria</taxon>
        <taxon>Bacillati</taxon>
        <taxon>Actinomycetota</taxon>
        <taxon>Actinomycetes</taxon>
        <taxon>Actinopolysporales</taxon>
        <taxon>Actinopolysporaceae</taxon>
        <taxon>Actinopolyspora</taxon>
    </lineage>
</organism>
<dbReference type="FunFam" id="3.40.50.300:FF:000589">
    <property type="entry name" value="ABC transporter, ATP-binding subunit"/>
    <property type="match status" value="1"/>
</dbReference>
<gene>
    <name evidence="12" type="ORF">CEP50_10120</name>
</gene>
<sequence>MTAASPPAISTEGLVKNFGPHRALDGLDLRAERGQVLGVLGPNGAGKTTAVRILATLLRADAGEARVAGHDVRSEPHAVRRSIGLSGQYSAVDHNLTGYENLHMVARLHDMSHARARERARDLLEHFRLREAADRPAKGYSGGMRRRLDLAAALVSRPSVVILDEPTTGLDPRGRMETWQVVSELVGDGTTVLLTTQYLEEADALADDIVVIDHGRVIAEGSSEELKSLLGGERLDVVAARARDLPALVSALEGVGSGEVAVDERSLRARVAVETGSRALIAAVRRLDALEVEVQDVGLHRPTLDDVFLTLTGRVTEDSGRAEESADDDGTAGTPSRAAGGR</sequence>
<dbReference type="GO" id="GO:0005886">
    <property type="term" value="C:plasma membrane"/>
    <property type="evidence" value="ECO:0007669"/>
    <property type="project" value="UniProtKB-SubCell"/>
</dbReference>
<comment type="similarity">
    <text evidence="9">Belongs to the ABC transporter superfamily. Drug exporter-1 (DrugE1) (TC 3.A.1.105) family.</text>
</comment>
<keyword evidence="3" id="KW-1003">Cell membrane</keyword>
<dbReference type="RefSeq" id="WP_106113695.1">
    <property type="nucleotide sequence ID" value="NZ_PVSR01000014.1"/>
</dbReference>
<evidence type="ECO:0000313" key="13">
    <source>
        <dbReference type="Proteomes" id="UP000239352"/>
    </source>
</evidence>
<evidence type="ECO:0000256" key="6">
    <source>
        <dbReference type="ARBA" id="ARBA00022967"/>
    </source>
</evidence>
<name>A0A2T0GWE0_ACTMO</name>
<dbReference type="InterPro" id="IPR050763">
    <property type="entry name" value="ABC_transporter_ATP-binding"/>
</dbReference>
<evidence type="ECO:0000256" key="9">
    <source>
        <dbReference type="ARBA" id="ARBA00049985"/>
    </source>
</evidence>
<evidence type="ECO:0000256" key="8">
    <source>
        <dbReference type="ARBA" id="ARBA00023251"/>
    </source>
</evidence>
<evidence type="ECO:0000256" key="5">
    <source>
        <dbReference type="ARBA" id="ARBA00022840"/>
    </source>
</evidence>
<dbReference type="SUPFAM" id="SSF52540">
    <property type="entry name" value="P-loop containing nucleoside triphosphate hydrolases"/>
    <property type="match status" value="1"/>
</dbReference>
<dbReference type="InterPro" id="IPR005894">
    <property type="entry name" value="DrrA"/>
</dbReference>
<dbReference type="GO" id="GO:0046677">
    <property type="term" value="P:response to antibiotic"/>
    <property type="evidence" value="ECO:0007669"/>
    <property type="project" value="UniProtKB-KW"/>
</dbReference>
<dbReference type="InterPro" id="IPR017871">
    <property type="entry name" value="ABC_transporter-like_CS"/>
</dbReference>
<evidence type="ECO:0000256" key="10">
    <source>
        <dbReference type="SAM" id="MobiDB-lite"/>
    </source>
</evidence>
<keyword evidence="8" id="KW-0046">Antibiotic resistance</keyword>
<dbReference type="GO" id="GO:0005524">
    <property type="term" value="F:ATP binding"/>
    <property type="evidence" value="ECO:0007669"/>
    <property type="project" value="UniProtKB-KW"/>
</dbReference>
<keyword evidence="4" id="KW-0547">Nucleotide-binding</keyword>
<keyword evidence="5 12" id="KW-0067">ATP-binding</keyword>
<dbReference type="FunCoup" id="A0A2T0GWE0">
    <property type="interactions" value="58"/>
</dbReference>
<dbReference type="Gene3D" id="3.40.50.300">
    <property type="entry name" value="P-loop containing nucleotide triphosphate hydrolases"/>
    <property type="match status" value="1"/>
</dbReference>
<dbReference type="PANTHER" id="PTHR42711:SF19">
    <property type="entry name" value="DOXORUBICIN RESISTANCE ATP-BINDING PROTEIN DRRA"/>
    <property type="match status" value="1"/>
</dbReference>
<dbReference type="EMBL" id="PVSR01000014">
    <property type="protein sequence ID" value="PRW63430.1"/>
    <property type="molecule type" value="Genomic_DNA"/>
</dbReference>
<evidence type="ECO:0000313" key="12">
    <source>
        <dbReference type="EMBL" id="PRW63430.1"/>
    </source>
</evidence>
<keyword evidence="2" id="KW-0813">Transport</keyword>
<evidence type="ECO:0000256" key="2">
    <source>
        <dbReference type="ARBA" id="ARBA00022448"/>
    </source>
</evidence>
<keyword evidence="13" id="KW-1185">Reference proteome</keyword>
<evidence type="ECO:0000259" key="11">
    <source>
        <dbReference type="PROSITE" id="PS50893"/>
    </source>
</evidence>
<reference evidence="12 13" key="1">
    <citation type="submission" date="2018-03" db="EMBL/GenBank/DDBJ databases">
        <title>Actinopolyspora mortivallis from Sahara, screening for active biomolecules.</title>
        <authorList>
            <person name="Selama O."/>
            <person name="Wellington E.M.H."/>
            <person name="Hacene H."/>
        </authorList>
    </citation>
    <scope>NUCLEOTIDE SEQUENCE [LARGE SCALE GENOMIC DNA]</scope>
    <source>
        <strain evidence="12 13">M5A</strain>
    </source>
</reference>
<evidence type="ECO:0000256" key="4">
    <source>
        <dbReference type="ARBA" id="ARBA00022741"/>
    </source>
</evidence>
<dbReference type="InterPro" id="IPR003439">
    <property type="entry name" value="ABC_transporter-like_ATP-bd"/>
</dbReference>
<dbReference type="Pfam" id="PF00005">
    <property type="entry name" value="ABC_tran"/>
    <property type="match status" value="1"/>
</dbReference>
<dbReference type="InterPro" id="IPR027417">
    <property type="entry name" value="P-loop_NTPase"/>
</dbReference>
<comment type="subcellular location">
    <subcellularLocation>
        <location evidence="1">Cell membrane</location>
        <topology evidence="1">Peripheral membrane protein</topology>
        <orientation evidence="1">Cytoplasmic side</orientation>
    </subcellularLocation>
</comment>
<feature type="region of interest" description="Disordered" evidence="10">
    <location>
        <begin position="318"/>
        <end position="342"/>
    </location>
</feature>
<evidence type="ECO:0000256" key="3">
    <source>
        <dbReference type="ARBA" id="ARBA00022475"/>
    </source>
</evidence>
<keyword evidence="7" id="KW-0472">Membrane</keyword>
<dbReference type="GO" id="GO:0043215">
    <property type="term" value="P:daunorubicin transport"/>
    <property type="evidence" value="ECO:0007669"/>
    <property type="project" value="InterPro"/>
</dbReference>
<accession>A0A2T0GWE0</accession>
<dbReference type="InParanoid" id="A0A2T0GWE0"/>
<feature type="domain" description="ABC transporter" evidence="11">
    <location>
        <begin position="9"/>
        <end position="239"/>
    </location>
</feature>
<comment type="caution">
    <text evidence="12">The sequence shown here is derived from an EMBL/GenBank/DDBJ whole genome shotgun (WGS) entry which is preliminary data.</text>
</comment>
<dbReference type="GO" id="GO:1900753">
    <property type="term" value="P:doxorubicin transport"/>
    <property type="evidence" value="ECO:0007669"/>
    <property type="project" value="InterPro"/>
</dbReference>